<keyword evidence="2" id="KW-0732">Signal</keyword>
<dbReference type="SUPFAM" id="SSF56601">
    <property type="entry name" value="beta-lactamase/transpeptidase-like"/>
    <property type="match status" value="1"/>
</dbReference>
<proteinExistence type="predicted"/>
<evidence type="ECO:0000313" key="4">
    <source>
        <dbReference type="EMBL" id="CAA9431979.1"/>
    </source>
</evidence>
<dbReference type="PANTHER" id="PTHR46825">
    <property type="entry name" value="D-ALANYL-D-ALANINE-CARBOXYPEPTIDASE/ENDOPEPTIDASE AMPH"/>
    <property type="match status" value="1"/>
</dbReference>
<feature type="domain" description="Beta-lactamase-related" evidence="3">
    <location>
        <begin position="51"/>
        <end position="378"/>
    </location>
</feature>
<dbReference type="Pfam" id="PF00144">
    <property type="entry name" value="Beta-lactamase"/>
    <property type="match status" value="1"/>
</dbReference>
<feature type="signal peptide" evidence="2">
    <location>
        <begin position="1"/>
        <end position="26"/>
    </location>
</feature>
<dbReference type="Gene3D" id="3.40.710.10">
    <property type="entry name" value="DD-peptidase/beta-lactamase superfamily"/>
    <property type="match status" value="1"/>
</dbReference>
<dbReference type="InterPro" id="IPR050491">
    <property type="entry name" value="AmpC-like"/>
</dbReference>
<dbReference type="AlphaFoldDB" id="A0A6J4Q1M8"/>
<evidence type="ECO:0000256" key="1">
    <source>
        <dbReference type="SAM" id="MobiDB-lite"/>
    </source>
</evidence>
<dbReference type="InterPro" id="IPR012338">
    <property type="entry name" value="Beta-lactam/transpept-like"/>
</dbReference>
<feature type="chain" id="PRO_5026986917" evidence="2">
    <location>
        <begin position="27"/>
        <end position="400"/>
    </location>
</feature>
<dbReference type="EMBL" id="CADCVA010000297">
    <property type="protein sequence ID" value="CAA9431979.1"/>
    <property type="molecule type" value="Genomic_DNA"/>
</dbReference>
<dbReference type="InterPro" id="IPR001466">
    <property type="entry name" value="Beta-lactam-related"/>
</dbReference>
<protein>
    <submittedName>
        <fullName evidence="4">Beta-lactamase class C-like and penicillin binding proteins (PBPs) superfamily</fullName>
    </submittedName>
</protein>
<dbReference type="PANTHER" id="PTHR46825:SF7">
    <property type="entry name" value="D-ALANYL-D-ALANINE CARBOXYPEPTIDASE"/>
    <property type="match status" value="1"/>
</dbReference>
<accession>A0A6J4Q1M8</accession>
<evidence type="ECO:0000259" key="3">
    <source>
        <dbReference type="Pfam" id="PF00144"/>
    </source>
</evidence>
<feature type="region of interest" description="Disordered" evidence="1">
    <location>
        <begin position="297"/>
        <end position="325"/>
    </location>
</feature>
<reference evidence="4" key="1">
    <citation type="submission" date="2020-02" db="EMBL/GenBank/DDBJ databases">
        <authorList>
            <person name="Meier V. D."/>
        </authorList>
    </citation>
    <scope>NUCLEOTIDE SEQUENCE</scope>
    <source>
        <strain evidence="4">AVDCRST_MAG82</strain>
    </source>
</reference>
<sequence length="400" mass="42529">MRRRFGVLLVGAAVAALMVAMAGAAAAPSGSAAGNVKVHTTSAKAADAALDGALKGLVARHGGPPGVIAVVQRGKSREVHTFGVANLETDRRMSVNDRMRIASAAKAFSGAVALSLVSEGELSLNDTIGERLPALPDRWSGITLRQLLNHTSGLPDFSLDEGFKKALFASLKKAPPPEKLLTYIYDERLLFEPGSRYHYSNSDNIAVALMVREATGQSYRGQLQQQVYGPLGLKKTTLPAGPNLVAPYIHGYDNDPKEQPPEDYSEIVAAGWAWASGGIVSTPADMNDFIRGYVGGEPFDRRTQTKQRRVVEGGSSEPPGPGKNSAGLAVFRYETRCGTVWGHTGNTPGYTQFMAASPDGRRSVVVSINEQLTPKEGDPGAFDALRRAEERAVCAALAGR</sequence>
<name>A0A6J4Q1M8_9ACTN</name>
<gene>
    <name evidence="4" type="ORF">AVDCRST_MAG82-2179</name>
</gene>
<evidence type="ECO:0000256" key="2">
    <source>
        <dbReference type="SAM" id="SignalP"/>
    </source>
</evidence>
<organism evidence="4">
    <name type="scientific">uncultured Rubrobacteraceae bacterium</name>
    <dbReference type="NCBI Taxonomy" id="349277"/>
    <lineage>
        <taxon>Bacteria</taxon>
        <taxon>Bacillati</taxon>
        <taxon>Actinomycetota</taxon>
        <taxon>Rubrobacteria</taxon>
        <taxon>Rubrobacterales</taxon>
        <taxon>Rubrobacteraceae</taxon>
        <taxon>environmental samples</taxon>
    </lineage>
</organism>